<dbReference type="AlphaFoldDB" id="A0A532V828"/>
<reference evidence="1 2" key="1">
    <citation type="submission" date="2017-06" db="EMBL/GenBank/DDBJ databases">
        <title>Novel microbial phyla capable of carbon fixation and sulfur reduction in deep-sea sediments.</title>
        <authorList>
            <person name="Huang J."/>
            <person name="Baker B."/>
            <person name="Wang Y."/>
        </authorList>
    </citation>
    <scope>NUCLEOTIDE SEQUENCE [LARGE SCALE GENOMIC DNA]</scope>
    <source>
        <strain evidence="1">B3_TA06</strain>
    </source>
</reference>
<proteinExistence type="predicted"/>
<sequence length="441" mass="51027">MEDYKTKPFVPYKMLTPGFEAVWTGKRLEQGVKLKKAGESKDEAGAVLQEGELADEEGNIYYKWSLWSFTLDEETWDERIRYINQMQEKLGPLSDDVRRIRAQIAGLVHCDSGFPVTADQILDAIGRGKLPDPAFHSGCWHPMGTKTTQPRQPEAMQVIEETLLRYLDGKPAEELISKYPFARGFIKRTYGWFGPLERFTDLQKLMVKRLLLPFEFLTTRNTPDSVREKVHSRCYEPGSEGFKLDDEISKSTGLPDIHVDYGDYQKNMESLTDPAKKKLYRIAYTMRWGLPELSDCHHATFRKMERWLYGIGTGEPEIPTRIKGTERKRLRQLIFGYALALDKWLLGIPMQFLLLDLGHIDLGFDLKNEILRVYAHLGEERTPVKEWLAACLWHNFCYNTTGGWEFGILNKRHRKFYEETTAKGVSVHQWMDSVLAKASSR</sequence>
<organism evidence="1 2">
    <name type="scientific">candidate division TA06 bacterium B3_TA06</name>
    <dbReference type="NCBI Taxonomy" id="2012487"/>
    <lineage>
        <taxon>Bacteria</taxon>
        <taxon>Bacteria division TA06</taxon>
    </lineage>
</organism>
<name>A0A532V828_UNCT6</name>
<evidence type="ECO:0000313" key="2">
    <source>
        <dbReference type="Proteomes" id="UP000317778"/>
    </source>
</evidence>
<gene>
    <name evidence="1" type="ORF">CEE36_04725</name>
</gene>
<comment type="caution">
    <text evidence="1">The sequence shown here is derived from an EMBL/GenBank/DDBJ whole genome shotgun (WGS) entry which is preliminary data.</text>
</comment>
<protein>
    <submittedName>
        <fullName evidence="1">Uncharacterized protein</fullName>
    </submittedName>
</protein>
<dbReference type="Proteomes" id="UP000317778">
    <property type="component" value="Unassembled WGS sequence"/>
</dbReference>
<evidence type="ECO:0000313" key="1">
    <source>
        <dbReference type="EMBL" id="TKJ43339.1"/>
    </source>
</evidence>
<accession>A0A532V828</accession>
<dbReference type="EMBL" id="NJBO01000005">
    <property type="protein sequence ID" value="TKJ43339.1"/>
    <property type="molecule type" value="Genomic_DNA"/>
</dbReference>